<dbReference type="EC" id="1.18.1.-" evidence="5"/>
<sequence>MKRTDILVAGGGIAGCTAALAARRYYSDKKITLVRREIRALMPWGLAYACGAGSLNEYILGDSRLCKEGIELVIDEVTAIDPGGKRVTTAFGEKIIYDKLILALGSSPVASLLKGTELPGVFVLKKELPYLKSLQEHLARARNVVIVGGGLNGVELAAACSADPRLHVTLVEQLPRCLSGFFNDDTCILIEEKLRRKGVAIITRTAAEELEGRDRVAGVRLTGGRTLPADVVILATGIVPNTLLARQAGLATDENAGILVDEYMQTSAAGVFAIGDCAAQKHPAAPGVFPARQAGPAGHEARVAAANIFGLKRTREITVKKISVAIGDLAFGSVGLIKISPAGTGAGMPASALAHSMIAGDLAVKVVYARENGAALGAEVYGRPLIRVRETMNNLASAIERQTPFTALPLA</sequence>
<dbReference type="PANTHER" id="PTHR43429">
    <property type="entry name" value="PYRIDINE NUCLEOTIDE-DISULFIDE OXIDOREDUCTASE DOMAIN-CONTAINING"/>
    <property type="match status" value="1"/>
</dbReference>
<keyword evidence="3" id="KW-0274">FAD</keyword>
<evidence type="ECO:0000313" key="6">
    <source>
        <dbReference type="Proteomes" id="UP000182811"/>
    </source>
</evidence>
<dbReference type="EMBL" id="MDDC01000022">
    <property type="protein sequence ID" value="OIQ56533.1"/>
    <property type="molecule type" value="Genomic_DNA"/>
</dbReference>
<evidence type="ECO:0000256" key="1">
    <source>
        <dbReference type="ARBA" id="ARBA00001974"/>
    </source>
</evidence>
<protein>
    <submittedName>
        <fullName evidence="5">Nitric oxide reductase FlRd-NAD(+) reductase</fullName>
        <ecNumber evidence="5">1.18.1.-</ecNumber>
    </submittedName>
</protein>
<dbReference type="Gene3D" id="3.50.50.60">
    <property type="entry name" value="FAD/NAD(P)-binding domain"/>
    <property type="match status" value="2"/>
</dbReference>
<dbReference type="OrthoDB" id="9802028at2"/>
<accession>A0A1J5NXL3</accession>
<organism evidence="5 6">
    <name type="scientific">Neomoorella thermoacetica</name>
    <name type="common">Clostridium thermoaceticum</name>
    <dbReference type="NCBI Taxonomy" id="1525"/>
    <lineage>
        <taxon>Bacteria</taxon>
        <taxon>Bacillati</taxon>
        <taxon>Bacillota</taxon>
        <taxon>Clostridia</taxon>
        <taxon>Neomoorellales</taxon>
        <taxon>Neomoorellaceae</taxon>
        <taxon>Neomoorella</taxon>
    </lineage>
</organism>
<feature type="domain" description="FAD/NAD(P)-binding" evidence="4">
    <location>
        <begin position="5"/>
        <end position="280"/>
    </location>
</feature>
<evidence type="ECO:0000256" key="2">
    <source>
        <dbReference type="ARBA" id="ARBA00022630"/>
    </source>
</evidence>
<proteinExistence type="predicted"/>
<dbReference type="Pfam" id="PF07992">
    <property type="entry name" value="Pyr_redox_2"/>
    <property type="match status" value="1"/>
</dbReference>
<evidence type="ECO:0000313" key="5">
    <source>
        <dbReference type="EMBL" id="OIQ56533.1"/>
    </source>
</evidence>
<reference evidence="5 6" key="1">
    <citation type="submission" date="2016-08" db="EMBL/GenBank/DDBJ databases">
        <title>Genome-based comparison of Moorella thermoacetic strains.</title>
        <authorList>
            <person name="Poehlein A."/>
            <person name="Bengelsdorf F.R."/>
            <person name="Esser C."/>
            <person name="Duerre P."/>
            <person name="Daniel R."/>
        </authorList>
    </citation>
    <scope>NUCLEOTIDE SEQUENCE [LARGE SCALE GENOMIC DNA]</scope>
    <source>
        <strain evidence="5 6">DSM 21394</strain>
    </source>
</reference>
<keyword evidence="5" id="KW-0560">Oxidoreductase</keyword>
<dbReference type="InterPro" id="IPR050260">
    <property type="entry name" value="FAD-bd_OxRdtase"/>
</dbReference>
<dbReference type="GO" id="GO:0016491">
    <property type="term" value="F:oxidoreductase activity"/>
    <property type="evidence" value="ECO:0007669"/>
    <property type="project" value="UniProtKB-KW"/>
</dbReference>
<dbReference type="AlphaFoldDB" id="A0A1J5NXL3"/>
<comment type="caution">
    <text evidence="5">The sequence shown here is derived from an EMBL/GenBank/DDBJ whole genome shotgun (WGS) entry which is preliminary data.</text>
</comment>
<dbReference type="PRINTS" id="PR00368">
    <property type="entry name" value="FADPNR"/>
</dbReference>
<name>A0A1J5NXL3_NEOTH</name>
<gene>
    <name evidence="5" type="primary">norW</name>
    <name evidence="5" type="ORF">MOTE_23390</name>
</gene>
<dbReference type="InterPro" id="IPR023753">
    <property type="entry name" value="FAD/NAD-binding_dom"/>
</dbReference>
<dbReference type="InterPro" id="IPR036188">
    <property type="entry name" value="FAD/NAD-bd_sf"/>
</dbReference>
<dbReference type="PANTHER" id="PTHR43429:SF3">
    <property type="entry name" value="NITRITE REDUCTASE [NAD(P)H]"/>
    <property type="match status" value="1"/>
</dbReference>
<keyword evidence="2" id="KW-0285">Flavoprotein</keyword>
<dbReference type="PRINTS" id="PR00469">
    <property type="entry name" value="PNDRDTASEII"/>
</dbReference>
<dbReference type="SUPFAM" id="SSF51905">
    <property type="entry name" value="FAD/NAD(P)-binding domain"/>
    <property type="match status" value="1"/>
</dbReference>
<dbReference type="Proteomes" id="UP000182811">
    <property type="component" value="Unassembled WGS sequence"/>
</dbReference>
<dbReference type="PROSITE" id="PS51257">
    <property type="entry name" value="PROKAR_LIPOPROTEIN"/>
    <property type="match status" value="1"/>
</dbReference>
<evidence type="ECO:0000259" key="4">
    <source>
        <dbReference type="Pfam" id="PF07992"/>
    </source>
</evidence>
<comment type="cofactor">
    <cofactor evidence="1">
        <name>FAD</name>
        <dbReference type="ChEBI" id="CHEBI:57692"/>
    </cofactor>
</comment>
<evidence type="ECO:0000256" key="3">
    <source>
        <dbReference type="ARBA" id="ARBA00022827"/>
    </source>
</evidence>